<name>A0A069DR03_9HEMI</name>
<evidence type="ECO:0008006" key="2">
    <source>
        <dbReference type="Google" id="ProtNLM"/>
    </source>
</evidence>
<dbReference type="SUPFAM" id="SSF55729">
    <property type="entry name" value="Acyl-CoA N-acyltransferases (Nat)"/>
    <property type="match status" value="1"/>
</dbReference>
<dbReference type="PANTHER" id="PTHR20905:SF1">
    <property type="entry name" value="AT07410P-RELATED"/>
    <property type="match status" value="1"/>
</dbReference>
<accession>A0A069DR03</accession>
<protein>
    <recommendedName>
        <fullName evidence="2">N-acetyltransferase domain-containing protein</fullName>
    </recommendedName>
</protein>
<dbReference type="InterPro" id="IPR016181">
    <property type="entry name" value="Acyl_CoA_acyltransferase"/>
</dbReference>
<reference evidence="1" key="1">
    <citation type="journal article" date="2015" name="J. Med. Entomol.">
        <title>A Deep Insight Into the Sialotranscriptome of the Chagas Disease Vector, Panstrongylus megistus (Hemiptera: Heteroptera).</title>
        <authorList>
            <person name="Ribeiro J.M."/>
            <person name="Schwarz A."/>
            <person name="Francischetti I.M."/>
        </authorList>
    </citation>
    <scope>NUCLEOTIDE SEQUENCE</scope>
    <source>
        <tissue evidence="1">Salivary glands</tissue>
    </source>
</reference>
<sequence>IELGKYEVMRNGVPLRYRIQTITPELIDKVMDLMVKYFLSREPLTSHEKFLEDPHALNEIKVLWRKTMEAGAALVALEDTDDGRVNIIGANMTLVAKKEKEDKIEETESEKYNRLLALLIEVTEKGQIFEKYNVDKYLTAYGLTVHPNYHGYKIGYNLLEARKPLCKAIGLEASGTVFTAQVSQHIAAKIGFEVLSEQLYKTCLYKCDLAYPNLDGDMKFMGIKYI</sequence>
<dbReference type="AlphaFoldDB" id="A0A069DR03"/>
<organism evidence="1">
    <name type="scientific">Panstrongylus megistus</name>
    <dbReference type="NCBI Taxonomy" id="65343"/>
    <lineage>
        <taxon>Eukaryota</taxon>
        <taxon>Metazoa</taxon>
        <taxon>Ecdysozoa</taxon>
        <taxon>Arthropoda</taxon>
        <taxon>Hexapoda</taxon>
        <taxon>Insecta</taxon>
        <taxon>Pterygota</taxon>
        <taxon>Neoptera</taxon>
        <taxon>Paraneoptera</taxon>
        <taxon>Hemiptera</taxon>
        <taxon>Heteroptera</taxon>
        <taxon>Panheteroptera</taxon>
        <taxon>Cimicomorpha</taxon>
        <taxon>Reduviidae</taxon>
        <taxon>Triatominae</taxon>
        <taxon>Panstrongylus</taxon>
    </lineage>
</organism>
<dbReference type="GO" id="GO:0008080">
    <property type="term" value="F:N-acetyltransferase activity"/>
    <property type="evidence" value="ECO:0007669"/>
    <property type="project" value="TreeGrafter"/>
</dbReference>
<proteinExistence type="evidence at transcript level"/>
<feature type="non-terminal residue" evidence="1">
    <location>
        <position position="1"/>
    </location>
</feature>
<dbReference type="Gene3D" id="3.40.630.30">
    <property type="match status" value="1"/>
</dbReference>
<dbReference type="EMBL" id="GBGD01002807">
    <property type="protein sequence ID" value="JAC86082.1"/>
    <property type="molecule type" value="mRNA"/>
</dbReference>
<evidence type="ECO:0000313" key="1">
    <source>
        <dbReference type="EMBL" id="JAC86082.1"/>
    </source>
</evidence>
<dbReference type="PANTHER" id="PTHR20905">
    <property type="entry name" value="N-ACETYLTRANSFERASE-RELATED"/>
    <property type="match status" value="1"/>
</dbReference>